<feature type="region of interest" description="Disordered" evidence="1">
    <location>
        <begin position="81"/>
        <end position="100"/>
    </location>
</feature>
<gene>
    <name evidence="3" type="ORF">BDV26DRAFT_125698</name>
    <name evidence="2" type="ORF">BDV26DRAFT_136384</name>
</gene>
<dbReference type="EMBL" id="ML736417">
    <property type="protein sequence ID" value="KAE8371542.1"/>
    <property type="molecule type" value="Genomic_DNA"/>
</dbReference>
<dbReference type="EMBL" id="ML736446">
    <property type="protein sequence ID" value="KAE8371256.1"/>
    <property type="molecule type" value="Genomic_DNA"/>
</dbReference>
<dbReference type="AlphaFoldDB" id="A0A5N7APN0"/>
<evidence type="ECO:0000256" key="1">
    <source>
        <dbReference type="SAM" id="MobiDB-lite"/>
    </source>
</evidence>
<evidence type="ECO:0000313" key="3">
    <source>
        <dbReference type="EMBL" id="KAE8371542.1"/>
    </source>
</evidence>
<reference evidence="2 4" key="1">
    <citation type="submission" date="2019-04" db="EMBL/GenBank/DDBJ databases">
        <title>Friends and foes A comparative genomics studyof 23 Aspergillus species from section Flavi.</title>
        <authorList>
            <consortium name="DOE Joint Genome Institute"/>
            <person name="Kjaerbolling I."/>
            <person name="Vesth T."/>
            <person name="Frisvad J.C."/>
            <person name="Nybo J.L."/>
            <person name="Theobald S."/>
            <person name="Kildgaard S."/>
            <person name="Isbrandt T."/>
            <person name="Kuo A."/>
            <person name="Sato A."/>
            <person name="Lyhne E.K."/>
            <person name="Kogle M.E."/>
            <person name="Wiebenga A."/>
            <person name="Kun R.S."/>
            <person name="Lubbers R.J."/>
            <person name="Makela M.R."/>
            <person name="Barry K."/>
            <person name="Chovatia M."/>
            <person name="Clum A."/>
            <person name="Daum C."/>
            <person name="Haridas S."/>
            <person name="He G."/>
            <person name="LaButti K."/>
            <person name="Lipzen A."/>
            <person name="Mondo S."/>
            <person name="Riley R."/>
            <person name="Salamov A."/>
            <person name="Simmons B.A."/>
            <person name="Magnuson J.K."/>
            <person name="Henrissat B."/>
            <person name="Mortensen U.H."/>
            <person name="Larsen T.O."/>
            <person name="Devries R.P."/>
            <person name="Grigoriev I.V."/>
            <person name="Machida M."/>
            <person name="Baker S.E."/>
            <person name="Andersen M.R."/>
        </authorList>
    </citation>
    <scope>NUCLEOTIDE SEQUENCE [LARGE SCALE GENOMIC DNA]</scope>
    <source>
        <strain evidence="2 4">IBT 29228</strain>
    </source>
</reference>
<protein>
    <submittedName>
        <fullName evidence="2">Uncharacterized protein</fullName>
    </submittedName>
</protein>
<dbReference type="Proteomes" id="UP000326198">
    <property type="component" value="Unassembled WGS sequence"/>
</dbReference>
<evidence type="ECO:0000313" key="2">
    <source>
        <dbReference type="EMBL" id="KAE8371256.1"/>
    </source>
</evidence>
<accession>A0A5N7APN0</accession>
<keyword evidence="4" id="KW-1185">Reference proteome</keyword>
<organism evidence="2 4">
    <name type="scientific">Aspergillus bertholletiae</name>
    <dbReference type="NCBI Taxonomy" id="1226010"/>
    <lineage>
        <taxon>Eukaryota</taxon>
        <taxon>Fungi</taxon>
        <taxon>Dikarya</taxon>
        <taxon>Ascomycota</taxon>
        <taxon>Pezizomycotina</taxon>
        <taxon>Eurotiomycetes</taxon>
        <taxon>Eurotiomycetidae</taxon>
        <taxon>Eurotiales</taxon>
        <taxon>Aspergillaceae</taxon>
        <taxon>Aspergillus</taxon>
        <taxon>Aspergillus subgen. Circumdati</taxon>
    </lineage>
</organism>
<evidence type="ECO:0000313" key="4">
    <source>
        <dbReference type="Proteomes" id="UP000326198"/>
    </source>
</evidence>
<proteinExistence type="predicted"/>
<name>A0A5N7APN0_9EURO</name>
<sequence length="158" mass="17844">MSGASPNPWVDYIKEVVAHRLPRNNQSNGEADFLSSDQESCGFCPVCQEYSSQFFISLKVSLSTAPTINANKVQRRVKERAESSCRRRPPVTGGSGSLSRRIQEGHPVLNQTLNEMNERTENEISAIRQYMAMIWDHVKSMRAWTTEAIGKLRKGQEN</sequence>